<evidence type="ECO:0000259" key="1">
    <source>
        <dbReference type="Pfam" id="PF16242"/>
    </source>
</evidence>
<dbReference type="InterPro" id="IPR038725">
    <property type="entry name" value="YdaG_split_barrel_FMN-bd"/>
</dbReference>
<dbReference type="SUPFAM" id="SSF50475">
    <property type="entry name" value="FMN-binding split barrel"/>
    <property type="match status" value="1"/>
</dbReference>
<evidence type="ECO:0000313" key="3">
    <source>
        <dbReference type="Proteomes" id="UP000310158"/>
    </source>
</evidence>
<accession>A0A4S4LU82</accession>
<protein>
    <recommendedName>
        <fullName evidence="1">General stress protein FMN-binding split barrel domain-containing protein</fullName>
    </recommendedName>
</protein>
<gene>
    <name evidence="2" type="ORF">EW146_g4867</name>
</gene>
<feature type="domain" description="General stress protein FMN-binding split barrel" evidence="1">
    <location>
        <begin position="24"/>
        <end position="178"/>
    </location>
</feature>
<dbReference type="PANTHER" id="PTHR34818">
    <property type="entry name" value="PROTEIN BLI-3"/>
    <property type="match status" value="1"/>
</dbReference>
<name>A0A4S4LU82_9AGAM</name>
<organism evidence="2 3">
    <name type="scientific">Bondarzewia mesenterica</name>
    <dbReference type="NCBI Taxonomy" id="1095465"/>
    <lineage>
        <taxon>Eukaryota</taxon>
        <taxon>Fungi</taxon>
        <taxon>Dikarya</taxon>
        <taxon>Basidiomycota</taxon>
        <taxon>Agaricomycotina</taxon>
        <taxon>Agaricomycetes</taxon>
        <taxon>Russulales</taxon>
        <taxon>Bondarzewiaceae</taxon>
        <taxon>Bondarzewia</taxon>
    </lineage>
</organism>
<dbReference type="InterPro" id="IPR052917">
    <property type="entry name" value="Stress-Dev_Protein"/>
</dbReference>
<dbReference type="EMBL" id="SGPL01000199">
    <property type="protein sequence ID" value="THH15637.1"/>
    <property type="molecule type" value="Genomic_DNA"/>
</dbReference>
<dbReference type="InterPro" id="IPR012349">
    <property type="entry name" value="Split_barrel_FMN-bd"/>
</dbReference>
<reference evidence="2 3" key="1">
    <citation type="submission" date="2019-02" db="EMBL/GenBank/DDBJ databases">
        <title>Genome sequencing of the rare red list fungi Bondarzewia mesenterica.</title>
        <authorList>
            <person name="Buettner E."/>
            <person name="Kellner H."/>
        </authorList>
    </citation>
    <scope>NUCLEOTIDE SEQUENCE [LARGE SCALE GENOMIC DNA]</scope>
    <source>
        <strain evidence="2 3">DSM 108281</strain>
    </source>
</reference>
<dbReference type="AlphaFoldDB" id="A0A4S4LU82"/>
<keyword evidence="3" id="KW-1185">Reference proteome</keyword>
<sequence length="200" mass="21725">MTTNPELDPYTAAAQSTHVSPQEKIADLHKIVEAAKTGMLTTRASNGHLHARAMNPAGPVSPTQLNLVFIVNNTSPKCHEVQNDSHVNVSFYDASTTDWASFSGRARIVEDRAFIKTHWSPKLSAYFNDLGDGVHKGDENDPRVCAIEVAPDEIRYWIATSGAIGRTVQAAVASVTGKVTVPSGELREMTEAEIKLTQEL</sequence>
<dbReference type="PANTHER" id="PTHR34818:SF1">
    <property type="entry name" value="PROTEIN BLI-3"/>
    <property type="match status" value="1"/>
</dbReference>
<proteinExistence type="predicted"/>
<dbReference type="Pfam" id="PF16242">
    <property type="entry name" value="Pyrid_ox_like"/>
    <property type="match status" value="1"/>
</dbReference>
<evidence type="ECO:0000313" key="2">
    <source>
        <dbReference type="EMBL" id="THH15637.1"/>
    </source>
</evidence>
<dbReference type="Proteomes" id="UP000310158">
    <property type="component" value="Unassembled WGS sequence"/>
</dbReference>
<dbReference type="Gene3D" id="2.30.110.10">
    <property type="entry name" value="Electron Transport, Fmn-binding Protein, Chain A"/>
    <property type="match status" value="1"/>
</dbReference>
<dbReference type="OrthoDB" id="434253at2759"/>
<comment type="caution">
    <text evidence="2">The sequence shown here is derived from an EMBL/GenBank/DDBJ whole genome shotgun (WGS) entry which is preliminary data.</text>
</comment>